<sequence length="267" mass="30975">MAQFPHGKSKTPTIKFSLLNNELENESEVNLVSPRQSNFRYEGLLNRKRQHYADEYGPYNLRPLDKLGNNYNNQSPIEELENGFNDLPSIEGLGNDPNNLSPIGELRNDLQGVGLDGNGSRFRHRRIERYVSPPEQYMSNYVPLPRMNCRENVSEPIGPEWRYRHKLPPLEQISKVVAPKIVVSEKHVFSEEETKNFLPSITIPEMSYQGKGDIIPERPKNYFSKVTDRIYYVPPEPKRSSTPPEVSRPRKLWQDVKRLASFKPKRN</sequence>
<name>A0AC35U8A8_9BILA</name>
<accession>A0AC35U8A8</accession>
<organism evidence="1 2">
    <name type="scientific">Rhabditophanes sp. KR3021</name>
    <dbReference type="NCBI Taxonomy" id="114890"/>
    <lineage>
        <taxon>Eukaryota</taxon>
        <taxon>Metazoa</taxon>
        <taxon>Ecdysozoa</taxon>
        <taxon>Nematoda</taxon>
        <taxon>Chromadorea</taxon>
        <taxon>Rhabditida</taxon>
        <taxon>Tylenchina</taxon>
        <taxon>Panagrolaimomorpha</taxon>
        <taxon>Strongyloidoidea</taxon>
        <taxon>Alloionematidae</taxon>
        <taxon>Rhabditophanes</taxon>
    </lineage>
</organism>
<proteinExistence type="predicted"/>
<dbReference type="WBParaSite" id="RSKR_0000842400.1">
    <property type="protein sequence ID" value="RSKR_0000842400.1"/>
    <property type="gene ID" value="RSKR_0000842400"/>
</dbReference>
<evidence type="ECO:0000313" key="2">
    <source>
        <dbReference type="WBParaSite" id="RSKR_0000842400.1"/>
    </source>
</evidence>
<dbReference type="Proteomes" id="UP000095286">
    <property type="component" value="Unplaced"/>
</dbReference>
<reference evidence="2" key="1">
    <citation type="submission" date="2016-11" db="UniProtKB">
        <authorList>
            <consortium name="WormBaseParasite"/>
        </authorList>
    </citation>
    <scope>IDENTIFICATION</scope>
    <source>
        <strain evidence="2">KR3021</strain>
    </source>
</reference>
<evidence type="ECO:0000313" key="1">
    <source>
        <dbReference type="Proteomes" id="UP000095286"/>
    </source>
</evidence>
<protein>
    <submittedName>
        <fullName evidence="2">Uncharacterized protein</fullName>
    </submittedName>
</protein>